<feature type="domain" description="Phospholipid/glycerol acyltransferase" evidence="1">
    <location>
        <begin position="45"/>
        <end position="163"/>
    </location>
</feature>
<dbReference type="CDD" id="cd06551">
    <property type="entry name" value="LPLAT"/>
    <property type="match status" value="1"/>
</dbReference>
<accession>A0AAP9EUU5</accession>
<sequence>MKTYPRRNPVIAALVSRGMRRGIKRHFNAVRLSGNSDILRHCGPLIVCANHPGWWDPAVFAWLQHRFFSHCHGYGPMEAQALRKYPLLEKAGLIPVSPENPESLRHFLRTACRILGQGHVLWITPEGHFSDVRSRPIRLQAGFAHLARRVPSAMLVPLAIEYTFWNESRPELLLRFGDPVSALGSTGTQNTTVLMEEALTTTMETLAGDAIMRDPSKFRTLSQGAGGIGGLYDVGRRLRQWARGEAFQPRHDQ</sequence>
<dbReference type="Proteomes" id="UP000323560">
    <property type="component" value="Plasmid unnamed1"/>
</dbReference>
<evidence type="ECO:0000313" key="3">
    <source>
        <dbReference type="Proteomes" id="UP000323560"/>
    </source>
</evidence>
<protein>
    <recommendedName>
        <fullName evidence="1">Phospholipid/glycerol acyltransferase domain-containing protein</fullName>
    </recommendedName>
</protein>
<dbReference type="RefSeq" id="WP_148621258.1">
    <property type="nucleotide sequence ID" value="NZ_CP043044.1"/>
</dbReference>
<dbReference type="Pfam" id="PF01553">
    <property type="entry name" value="Acyltransferase"/>
    <property type="match status" value="1"/>
</dbReference>
<keyword evidence="2" id="KW-0614">Plasmid</keyword>
<dbReference type="KEGG" id="gti:FXF46_15785"/>
<evidence type="ECO:0000259" key="1">
    <source>
        <dbReference type="SMART" id="SM00563"/>
    </source>
</evidence>
<geneLocation type="plasmid" evidence="2 3">
    <name>unnamed1</name>
</geneLocation>
<dbReference type="GO" id="GO:0016746">
    <property type="term" value="F:acyltransferase activity"/>
    <property type="evidence" value="ECO:0007669"/>
    <property type="project" value="InterPro"/>
</dbReference>
<dbReference type="SMART" id="SM00563">
    <property type="entry name" value="PlsC"/>
    <property type="match status" value="1"/>
</dbReference>
<dbReference type="InterPro" id="IPR002123">
    <property type="entry name" value="Plipid/glycerol_acylTrfase"/>
</dbReference>
<gene>
    <name evidence="2" type="ORF">FXF46_15785</name>
</gene>
<dbReference type="SUPFAM" id="SSF69593">
    <property type="entry name" value="Glycerol-3-phosphate (1)-acyltransferase"/>
    <property type="match status" value="1"/>
</dbReference>
<name>A0AAP9EUU5_GLUTH</name>
<dbReference type="EMBL" id="CP043044">
    <property type="protein sequence ID" value="QEH97765.1"/>
    <property type="molecule type" value="Genomic_DNA"/>
</dbReference>
<proteinExistence type="predicted"/>
<dbReference type="AlphaFoldDB" id="A0AAP9EUU5"/>
<reference evidence="2 3" key="1">
    <citation type="submission" date="2019-08" db="EMBL/GenBank/DDBJ databases">
        <title>Gluconobacter frateurii HD924 genome.</title>
        <authorList>
            <person name="Liu Y."/>
            <person name="Zhang P."/>
        </authorList>
    </citation>
    <scope>NUCLEOTIDE SEQUENCE [LARGE SCALE GENOMIC DNA]</scope>
    <source>
        <strain evidence="2 3">HD924</strain>
        <plasmid evidence="2 3">unnamed1</plasmid>
    </source>
</reference>
<organism evidence="2 3">
    <name type="scientific">Gluconobacter thailandicus</name>
    <dbReference type="NCBI Taxonomy" id="257438"/>
    <lineage>
        <taxon>Bacteria</taxon>
        <taxon>Pseudomonadati</taxon>
        <taxon>Pseudomonadota</taxon>
        <taxon>Alphaproteobacteria</taxon>
        <taxon>Acetobacterales</taxon>
        <taxon>Acetobacteraceae</taxon>
        <taxon>Gluconobacter</taxon>
    </lineage>
</organism>
<evidence type="ECO:0000313" key="2">
    <source>
        <dbReference type="EMBL" id="QEH97765.1"/>
    </source>
</evidence>